<dbReference type="AlphaFoldDB" id="A0A845SFY5"/>
<dbReference type="InterPro" id="IPR050109">
    <property type="entry name" value="HTH-type_TetR-like_transc_reg"/>
</dbReference>
<dbReference type="RefSeq" id="WP_162364312.1">
    <property type="nucleotide sequence ID" value="NZ_WUBS01000002.1"/>
</dbReference>
<dbReference type="GO" id="GO:0003700">
    <property type="term" value="F:DNA-binding transcription factor activity"/>
    <property type="evidence" value="ECO:0007669"/>
    <property type="project" value="TreeGrafter"/>
</dbReference>
<keyword evidence="1" id="KW-0805">Transcription regulation</keyword>
<gene>
    <name evidence="4" type="ORF">GRH90_02410</name>
</gene>
<dbReference type="Gene3D" id="1.10.357.10">
    <property type="entry name" value="Tetracycline Repressor, domain 2"/>
    <property type="match status" value="1"/>
</dbReference>
<dbReference type="SUPFAM" id="SSF48498">
    <property type="entry name" value="Tetracyclin repressor-like, C-terminal domain"/>
    <property type="match status" value="1"/>
</dbReference>
<reference evidence="4 5" key="1">
    <citation type="submission" date="2019-12" db="EMBL/GenBank/DDBJ databases">
        <authorList>
            <person name="Lee S.D."/>
        </authorList>
    </citation>
    <scope>NUCLEOTIDE SEQUENCE [LARGE SCALE GENOMIC DNA]</scope>
    <source>
        <strain evidence="4 5">SAP-6</strain>
    </source>
</reference>
<name>A0A845SFY5_9GAMM</name>
<evidence type="ECO:0000256" key="3">
    <source>
        <dbReference type="ARBA" id="ARBA00023163"/>
    </source>
</evidence>
<sequence length="183" mass="20301">MAVLSPHTEDNEILASLALALVDDQRATLQELARAIGISKATLYRFCHTREQLIERLTNHSVQMFNQAMQAAELDSSPPREALGRLIFNNLQHREMTSFLMFYWKPNNSSDLGAVTGWEAAMDAFFLRGQQKGVFRIDIAAPALTEIFVSILVGLVEAERRGRVAKAGLATLIEGAFLKGALR</sequence>
<dbReference type="EMBL" id="WUBS01000002">
    <property type="protein sequence ID" value="NDL61618.1"/>
    <property type="molecule type" value="Genomic_DNA"/>
</dbReference>
<dbReference type="InterPro" id="IPR036271">
    <property type="entry name" value="Tet_transcr_reg_TetR-rel_C_sf"/>
</dbReference>
<comment type="caution">
    <text evidence="4">The sequence shown here is derived from an EMBL/GenBank/DDBJ whole genome shotgun (WGS) entry which is preliminary data.</text>
</comment>
<organism evidence="4 5">
    <name type="scientific">Acerihabitans arboris</name>
    <dbReference type="NCBI Taxonomy" id="2691583"/>
    <lineage>
        <taxon>Bacteria</taxon>
        <taxon>Pseudomonadati</taxon>
        <taxon>Pseudomonadota</taxon>
        <taxon>Gammaproteobacteria</taxon>
        <taxon>Enterobacterales</taxon>
        <taxon>Pectobacteriaceae</taxon>
        <taxon>Acerihabitans</taxon>
    </lineage>
</organism>
<dbReference type="SUPFAM" id="SSF46689">
    <property type="entry name" value="Homeodomain-like"/>
    <property type="match status" value="1"/>
</dbReference>
<evidence type="ECO:0000256" key="2">
    <source>
        <dbReference type="ARBA" id="ARBA00023125"/>
    </source>
</evidence>
<keyword evidence="5" id="KW-1185">Reference proteome</keyword>
<evidence type="ECO:0000256" key="1">
    <source>
        <dbReference type="ARBA" id="ARBA00023015"/>
    </source>
</evidence>
<accession>A0A845SFY5</accession>
<dbReference type="InterPro" id="IPR009057">
    <property type="entry name" value="Homeodomain-like_sf"/>
</dbReference>
<dbReference type="PANTHER" id="PTHR30055:SF234">
    <property type="entry name" value="HTH-TYPE TRANSCRIPTIONAL REGULATOR BETI"/>
    <property type="match status" value="1"/>
</dbReference>
<dbReference type="PANTHER" id="PTHR30055">
    <property type="entry name" value="HTH-TYPE TRANSCRIPTIONAL REGULATOR RUTR"/>
    <property type="match status" value="1"/>
</dbReference>
<keyword evidence="2" id="KW-0238">DNA-binding</keyword>
<evidence type="ECO:0000313" key="4">
    <source>
        <dbReference type="EMBL" id="NDL61618.1"/>
    </source>
</evidence>
<dbReference type="GO" id="GO:0000976">
    <property type="term" value="F:transcription cis-regulatory region binding"/>
    <property type="evidence" value="ECO:0007669"/>
    <property type="project" value="TreeGrafter"/>
</dbReference>
<keyword evidence="3" id="KW-0804">Transcription</keyword>
<evidence type="ECO:0000313" key="5">
    <source>
        <dbReference type="Proteomes" id="UP000461443"/>
    </source>
</evidence>
<protein>
    <submittedName>
        <fullName evidence="4">Helix-turn-helix domain-containing protein</fullName>
    </submittedName>
</protein>
<proteinExistence type="predicted"/>
<dbReference type="Proteomes" id="UP000461443">
    <property type="component" value="Unassembled WGS sequence"/>
</dbReference>
<reference evidence="4 5" key="2">
    <citation type="submission" date="2020-02" db="EMBL/GenBank/DDBJ databases">
        <title>The new genus of Enterobacteriales.</title>
        <authorList>
            <person name="Kim I.S."/>
        </authorList>
    </citation>
    <scope>NUCLEOTIDE SEQUENCE [LARGE SCALE GENOMIC DNA]</scope>
    <source>
        <strain evidence="4 5">SAP-6</strain>
    </source>
</reference>